<evidence type="ECO:0000313" key="3">
    <source>
        <dbReference type="Proteomes" id="UP001566132"/>
    </source>
</evidence>
<sequence length="122" mass="13026">MRSRPKSPLKSIRNLGAIPKTSILSAPSTSKGSISNMSPTPISRPTATLNPYSGSTINSRSRLDEKLNQNHQISKGSWFQQTTPTGVLEITDSETTAATATIATHQQTKPSVELVASSSSWS</sequence>
<feature type="region of interest" description="Disordered" evidence="1">
    <location>
        <begin position="1"/>
        <end position="56"/>
    </location>
</feature>
<dbReference type="EMBL" id="JBDJPC010000008">
    <property type="protein sequence ID" value="KAL1493130.1"/>
    <property type="molecule type" value="Genomic_DNA"/>
</dbReference>
<reference evidence="2 3" key="1">
    <citation type="submission" date="2024-05" db="EMBL/GenBank/DDBJ databases">
        <title>Genetic variation in Jamaican populations of the coffee berry borer (Hypothenemus hampei).</title>
        <authorList>
            <person name="Errbii M."/>
            <person name="Myrie A."/>
        </authorList>
    </citation>
    <scope>NUCLEOTIDE SEQUENCE [LARGE SCALE GENOMIC DNA]</scope>
    <source>
        <strain evidence="2">JA-Hopewell-2020-01-JO</strain>
        <tissue evidence="2">Whole body</tissue>
    </source>
</reference>
<feature type="compositionally biased region" description="Polar residues" evidence="1">
    <location>
        <begin position="22"/>
        <end position="56"/>
    </location>
</feature>
<name>A0ABD1EEY9_HYPHA</name>
<gene>
    <name evidence="2" type="ORF">ABEB36_011250</name>
</gene>
<proteinExistence type="predicted"/>
<dbReference type="Proteomes" id="UP001566132">
    <property type="component" value="Unassembled WGS sequence"/>
</dbReference>
<evidence type="ECO:0000256" key="1">
    <source>
        <dbReference type="SAM" id="MobiDB-lite"/>
    </source>
</evidence>
<accession>A0ABD1EEY9</accession>
<evidence type="ECO:0000313" key="2">
    <source>
        <dbReference type="EMBL" id="KAL1493130.1"/>
    </source>
</evidence>
<dbReference type="AlphaFoldDB" id="A0ABD1EEY9"/>
<protein>
    <submittedName>
        <fullName evidence="2">Uncharacterized protein</fullName>
    </submittedName>
</protein>
<comment type="caution">
    <text evidence="2">The sequence shown here is derived from an EMBL/GenBank/DDBJ whole genome shotgun (WGS) entry which is preliminary data.</text>
</comment>
<keyword evidence="3" id="KW-1185">Reference proteome</keyword>
<organism evidence="2 3">
    <name type="scientific">Hypothenemus hampei</name>
    <name type="common">Coffee berry borer</name>
    <dbReference type="NCBI Taxonomy" id="57062"/>
    <lineage>
        <taxon>Eukaryota</taxon>
        <taxon>Metazoa</taxon>
        <taxon>Ecdysozoa</taxon>
        <taxon>Arthropoda</taxon>
        <taxon>Hexapoda</taxon>
        <taxon>Insecta</taxon>
        <taxon>Pterygota</taxon>
        <taxon>Neoptera</taxon>
        <taxon>Endopterygota</taxon>
        <taxon>Coleoptera</taxon>
        <taxon>Polyphaga</taxon>
        <taxon>Cucujiformia</taxon>
        <taxon>Curculionidae</taxon>
        <taxon>Scolytinae</taxon>
        <taxon>Hypothenemus</taxon>
    </lineage>
</organism>